<keyword evidence="3" id="KW-0067">ATP-binding</keyword>
<dbReference type="Pfam" id="PF07228">
    <property type="entry name" value="SpoIIE"/>
    <property type="match status" value="1"/>
</dbReference>
<dbReference type="Gene3D" id="3.30.565.10">
    <property type="entry name" value="Histidine kinase-like ATPase, C-terminal domain"/>
    <property type="match status" value="1"/>
</dbReference>
<dbReference type="InterPro" id="IPR036890">
    <property type="entry name" value="HATPase_C_sf"/>
</dbReference>
<organism evidence="3">
    <name type="scientific">Edaphobacter paludis</name>
    <dbReference type="NCBI Taxonomy" id="3035702"/>
    <lineage>
        <taxon>Bacteria</taxon>
        <taxon>Pseudomonadati</taxon>
        <taxon>Acidobacteriota</taxon>
        <taxon>Terriglobia</taxon>
        <taxon>Terriglobales</taxon>
        <taxon>Acidobacteriaceae</taxon>
        <taxon>Edaphobacter</taxon>
    </lineage>
</organism>
<dbReference type="EMBL" id="CP121195">
    <property type="protein sequence ID" value="XBH15218.1"/>
    <property type="molecule type" value="Genomic_DNA"/>
</dbReference>
<dbReference type="PANTHER" id="PTHR35801">
    <property type="entry name" value="PHOSPHOSERINE PHOSPHATASE RSBX"/>
    <property type="match status" value="1"/>
</dbReference>
<proteinExistence type="predicted"/>
<evidence type="ECO:0000313" key="2">
    <source>
        <dbReference type="EMBL" id="XBH11689.1"/>
    </source>
</evidence>
<sequence length="334" mass="35440">MQHHQKSIAITDRSSIGEARRSAIHAAQTLGFDEEHRSNIGIVSTEAATNMLLHGREGELLICPNLCVDGAWLDLIALDSGPGIRDVSRAMEDGYSTIGTAGQGMGAIQRISDTCSLYSAVGKGTAFWCRFVRGRIPATANVGVVSLPIKGETVAGDSYLVLERHGRTIYVVVDGLGHGAGATEASQEAVTSVERHFEQPATVIIERAHDALKKTRGAALSIAIFESADRTLTYAGVGNVSAIAVTASASRSLVTQNGTLGAVMPRSPQQYVYPVEPDTTLIMFSDGLTSKVSPAGYPGILHRPPGLLAALLYRDFSRRRDDATVLVAKLGDRS</sequence>
<dbReference type="InterPro" id="IPR001932">
    <property type="entry name" value="PPM-type_phosphatase-like_dom"/>
</dbReference>
<dbReference type="PANTHER" id="PTHR35801:SF1">
    <property type="entry name" value="PHOSPHOSERINE PHOSPHATASE RSBX"/>
    <property type="match status" value="1"/>
</dbReference>
<dbReference type="KEGG" id="epl:P4G45_08180"/>
<dbReference type="GO" id="GO:0005524">
    <property type="term" value="F:ATP binding"/>
    <property type="evidence" value="ECO:0007669"/>
    <property type="project" value="UniProtKB-KW"/>
</dbReference>
<gene>
    <name evidence="2" type="ORF">P4G45_08180</name>
    <name evidence="3" type="ORF">P8936_08645</name>
</gene>
<dbReference type="InterPro" id="IPR036457">
    <property type="entry name" value="PPM-type-like_dom_sf"/>
</dbReference>
<protein>
    <submittedName>
        <fullName evidence="3">ATP-binding protein/SpoIIE family protein phosphatase</fullName>
    </submittedName>
</protein>
<keyword evidence="3" id="KW-0547">Nucleotide-binding</keyword>
<evidence type="ECO:0000313" key="3">
    <source>
        <dbReference type="EMBL" id="XBH15218.1"/>
    </source>
</evidence>
<dbReference type="SMART" id="SM00331">
    <property type="entry name" value="PP2C_SIG"/>
    <property type="match status" value="1"/>
</dbReference>
<accession>A0AAU7DBX7</accession>
<dbReference type="RefSeq" id="WP_348269179.1">
    <property type="nucleotide sequence ID" value="NZ_CP121194.1"/>
</dbReference>
<dbReference type="AlphaFoldDB" id="A0AAU7DBX7"/>
<accession>A0AAU7D1M8</accession>
<dbReference type="CDD" id="cd16934">
    <property type="entry name" value="HATPase_RsbT-like"/>
    <property type="match status" value="1"/>
</dbReference>
<dbReference type="InterPro" id="IPR039248">
    <property type="entry name" value="Ptase_RsbX"/>
</dbReference>
<evidence type="ECO:0000259" key="1">
    <source>
        <dbReference type="PROSITE" id="PS51746"/>
    </source>
</evidence>
<dbReference type="InterPro" id="IPR003594">
    <property type="entry name" value="HATPase_dom"/>
</dbReference>
<reference evidence="3" key="1">
    <citation type="submission" date="2023-03" db="EMBL/GenBank/DDBJ databases">
        <title>Edaphobacter sp.</title>
        <authorList>
            <person name="Huber K.J."/>
            <person name="Papendorf J."/>
            <person name="Pilke C."/>
            <person name="Bunk B."/>
            <person name="Sproeer C."/>
            <person name="Pester M."/>
        </authorList>
    </citation>
    <scope>NUCLEOTIDE SEQUENCE</scope>
    <source>
        <strain evidence="2">DSM 109919</strain>
        <strain evidence="3">DSM 109920</strain>
    </source>
</reference>
<name>A0AAU7DBX7_9BACT</name>
<dbReference type="Pfam" id="PF13581">
    <property type="entry name" value="HATPase_c_2"/>
    <property type="match status" value="1"/>
</dbReference>
<dbReference type="SUPFAM" id="SSF55874">
    <property type="entry name" value="ATPase domain of HSP90 chaperone/DNA topoisomerase II/histidine kinase"/>
    <property type="match status" value="1"/>
</dbReference>
<dbReference type="EMBL" id="CP121194">
    <property type="protein sequence ID" value="XBH11689.1"/>
    <property type="molecule type" value="Genomic_DNA"/>
</dbReference>
<dbReference type="Gene3D" id="3.60.40.10">
    <property type="entry name" value="PPM-type phosphatase domain"/>
    <property type="match status" value="1"/>
</dbReference>
<dbReference type="PROSITE" id="PS51746">
    <property type="entry name" value="PPM_2"/>
    <property type="match status" value="1"/>
</dbReference>
<feature type="domain" description="PPM-type phosphatase" evidence="1">
    <location>
        <begin position="141"/>
        <end position="330"/>
    </location>
</feature>
<dbReference type="SUPFAM" id="SSF81606">
    <property type="entry name" value="PP2C-like"/>
    <property type="match status" value="1"/>
</dbReference>